<dbReference type="InterPro" id="IPR012338">
    <property type="entry name" value="Beta-lactam/transpept-like"/>
</dbReference>
<evidence type="ECO:0000313" key="2">
    <source>
        <dbReference type="EMBL" id="MBB4913433.1"/>
    </source>
</evidence>
<proteinExistence type="predicted"/>
<reference evidence="2 3" key="1">
    <citation type="submission" date="2020-08" db="EMBL/GenBank/DDBJ databases">
        <title>Genomic Encyclopedia of Type Strains, Phase III (KMG-III): the genomes of soil and plant-associated and newly described type strains.</title>
        <authorList>
            <person name="Whitman W."/>
        </authorList>
    </citation>
    <scope>NUCLEOTIDE SEQUENCE [LARGE SCALE GENOMIC DNA]</scope>
    <source>
        <strain evidence="2 3">CECT 8840</strain>
    </source>
</reference>
<gene>
    <name evidence="2" type="ORF">FHS44_000505</name>
</gene>
<organism evidence="2 3">
    <name type="scientific">Streptosporangium saharense</name>
    <dbReference type="NCBI Taxonomy" id="1706840"/>
    <lineage>
        <taxon>Bacteria</taxon>
        <taxon>Bacillati</taxon>
        <taxon>Actinomycetota</taxon>
        <taxon>Actinomycetes</taxon>
        <taxon>Streptosporangiales</taxon>
        <taxon>Streptosporangiaceae</taxon>
        <taxon>Streptosporangium</taxon>
    </lineage>
</organism>
<dbReference type="RefSeq" id="WP_184712214.1">
    <property type="nucleotide sequence ID" value="NZ_JACHJP010000001.1"/>
</dbReference>
<accession>A0A7W7QH91</accession>
<keyword evidence="3" id="KW-1185">Reference proteome</keyword>
<sequence length="380" mass="40279">MAEQLSNGVVQPGYEPVRERFEALLAEDPGYSASVAAYVGDELVVDLWGGARMRQDSIVTTFSCTKGVSGICVGLLVERGLLDLDAPVSEYWPEFARHGKAAVTVRQLLSHQAGLVGVDGGFTVAELLGHERLAERLADQRPYWQPGAGHGYHAMTIGVLTDELVRRTDGRTLSAFYTEEIRLPRDVDFFIGLPESEDGRVVPLLPPELPEDPELVAAMQATFARGTIGGIAMNAEVAEFPPLVDLANSTALHRAGPPAMGGVGNARGLAKLYASCISDVSGARLLSPETVEAVTRLQVVGDDLVLGMPTRFATLFQKPDQRLTYGSHRAFGHDGVGGGIGFADPATGLSFGYTTSEMPLPGGADSRALLIHGALLICGA</sequence>
<feature type="domain" description="Beta-lactamase-related" evidence="1">
    <location>
        <begin position="21"/>
        <end position="372"/>
    </location>
</feature>
<dbReference type="InterPro" id="IPR052907">
    <property type="entry name" value="Beta-lactamase/esterase"/>
</dbReference>
<dbReference type="InterPro" id="IPR001466">
    <property type="entry name" value="Beta-lactam-related"/>
</dbReference>
<dbReference type="Gene3D" id="3.40.710.10">
    <property type="entry name" value="DD-peptidase/beta-lactamase superfamily"/>
    <property type="match status" value="1"/>
</dbReference>
<dbReference type="EMBL" id="JACHJP010000001">
    <property type="protein sequence ID" value="MBB4913433.1"/>
    <property type="molecule type" value="Genomic_DNA"/>
</dbReference>
<name>A0A7W7QH91_9ACTN</name>
<comment type="caution">
    <text evidence="2">The sequence shown here is derived from an EMBL/GenBank/DDBJ whole genome shotgun (WGS) entry which is preliminary data.</text>
</comment>
<evidence type="ECO:0000313" key="3">
    <source>
        <dbReference type="Proteomes" id="UP000552644"/>
    </source>
</evidence>
<dbReference type="PANTHER" id="PTHR43319">
    <property type="entry name" value="BETA-LACTAMASE-RELATED"/>
    <property type="match status" value="1"/>
</dbReference>
<dbReference type="SUPFAM" id="SSF56601">
    <property type="entry name" value="beta-lactamase/transpeptidase-like"/>
    <property type="match status" value="1"/>
</dbReference>
<protein>
    <submittedName>
        <fullName evidence="2">CubicO group peptidase (Beta-lactamase class C family)</fullName>
    </submittedName>
</protein>
<dbReference type="AlphaFoldDB" id="A0A7W7QH91"/>
<dbReference type="Pfam" id="PF00144">
    <property type="entry name" value="Beta-lactamase"/>
    <property type="match status" value="1"/>
</dbReference>
<dbReference type="PANTHER" id="PTHR43319:SF3">
    <property type="entry name" value="BETA-LACTAMASE-RELATED DOMAIN-CONTAINING PROTEIN"/>
    <property type="match status" value="1"/>
</dbReference>
<dbReference type="Proteomes" id="UP000552644">
    <property type="component" value="Unassembled WGS sequence"/>
</dbReference>
<evidence type="ECO:0000259" key="1">
    <source>
        <dbReference type="Pfam" id="PF00144"/>
    </source>
</evidence>